<proteinExistence type="predicted"/>
<evidence type="ECO:0000313" key="1">
    <source>
        <dbReference type="EMBL" id="RMC13739.1"/>
    </source>
</evidence>
<protein>
    <submittedName>
        <fullName evidence="1">Uncharacterized protein</fullName>
    </submittedName>
</protein>
<dbReference type="InterPro" id="IPR002460">
    <property type="entry name" value="Synuclein_alpha"/>
</dbReference>
<evidence type="ECO:0000313" key="2">
    <source>
        <dbReference type="Proteomes" id="UP000269221"/>
    </source>
</evidence>
<sequence length="176" mass="19232">MVKTQSGVALSNLFKNEEGFLQEGMVHNTGVPVDPENEAYEMPPELTGLDFSIVSLLGNQCKLAVHMLQSVQLQSPRRVDYQVTTLHVPDSQWNLFGGIMYTKCRCSETGFAEPRGNLVINGPETSIPSYLDIGGREKLLGQQGDRDLASAESPALAGGQWHQNVSRITEAEAKSL</sequence>
<accession>A0A3M0KKF7</accession>
<dbReference type="PRINTS" id="PR01212">
    <property type="entry name" value="ASYNUCLEIN"/>
</dbReference>
<dbReference type="GO" id="GO:0005737">
    <property type="term" value="C:cytoplasm"/>
    <property type="evidence" value="ECO:0007669"/>
    <property type="project" value="InterPro"/>
</dbReference>
<dbReference type="Proteomes" id="UP000269221">
    <property type="component" value="Unassembled WGS sequence"/>
</dbReference>
<organism evidence="1 2">
    <name type="scientific">Hirundo rustica rustica</name>
    <dbReference type="NCBI Taxonomy" id="333673"/>
    <lineage>
        <taxon>Eukaryota</taxon>
        <taxon>Metazoa</taxon>
        <taxon>Chordata</taxon>
        <taxon>Craniata</taxon>
        <taxon>Vertebrata</taxon>
        <taxon>Euteleostomi</taxon>
        <taxon>Archelosauria</taxon>
        <taxon>Archosauria</taxon>
        <taxon>Dinosauria</taxon>
        <taxon>Saurischia</taxon>
        <taxon>Theropoda</taxon>
        <taxon>Coelurosauria</taxon>
        <taxon>Aves</taxon>
        <taxon>Neognathae</taxon>
        <taxon>Neoaves</taxon>
        <taxon>Telluraves</taxon>
        <taxon>Australaves</taxon>
        <taxon>Passeriformes</taxon>
        <taxon>Sylvioidea</taxon>
        <taxon>Hirundinidae</taxon>
        <taxon>Hirundo</taxon>
    </lineage>
</organism>
<dbReference type="STRING" id="333673.A0A3M0KKF7"/>
<dbReference type="AlphaFoldDB" id="A0A3M0KKF7"/>
<keyword evidence="2" id="KW-1185">Reference proteome</keyword>
<dbReference type="EMBL" id="QRBI01000105">
    <property type="protein sequence ID" value="RMC13739.1"/>
    <property type="molecule type" value="Genomic_DNA"/>
</dbReference>
<comment type="caution">
    <text evidence="1">The sequence shown here is derived from an EMBL/GenBank/DDBJ whole genome shotgun (WGS) entry which is preliminary data.</text>
</comment>
<dbReference type="GO" id="GO:0014059">
    <property type="term" value="P:regulation of dopamine secretion"/>
    <property type="evidence" value="ECO:0007669"/>
    <property type="project" value="InterPro"/>
</dbReference>
<reference evidence="1 2" key="1">
    <citation type="submission" date="2018-07" db="EMBL/GenBank/DDBJ databases">
        <title>A high quality draft genome assembly of the barn swallow (H. rustica rustica).</title>
        <authorList>
            <person name="Formenti G."/>
            <person name="Chiara M."/>
            <person name="Poveda L."/>
            <person name="Francoijs K.-J."/>
            <person name="Bonisoli-Alquati A."/>
            <person name="Canova L."/>
            <person name="Gianfranceschi L."/>
            <person name="Horner D.S."/>
            <person name="Saino N."/>
        </authorList>
    </citation>
    <scope>NUCLEOTIDE SEQUENCE [LARGE SCALE GENOMIC DNA]</scope>
    <source>
        <strain evidence="1">Chelidonia</strain>
        <tissue evidence="1">Blood</tissue>
    </source>
</reference>
<name>A0A3M0KKF7_HIRRU</name>
<gene>
    <name evidence="1" type="ORF">DUI87_08821</name>
</gene>